<evidence type="ECO:0000313" key="2">
    <source>
        <dbReference type="EMBL" id="KAK2111782.1"/>
    </source>
</evidence>
<accession>A0ABQ9VQW5</accession>
<reference evidence="2 3" key="1">
    <citation type="submission" date="2023-05" db="EMBL/GenBank/DDBJ databases">
        <title>B98-5 Cell Line De Novo Hybrid Assembly: An Optical Mapping Approach.</title>
        <authorList>
            <person name="Kananen K."/>
            <person name="Auerbach J.A."/>
            <person name="Kautto E."/>
            <person name="Blachly J.S."/>
        </authorList>
    </citation>
    <scope>NUCLEOTIDE SEQUENCE [LARGE SCALE GENOMIC DNA]</scope>
    <source>
        <strain evidence="2">B95-8</strain>
        <tissue evidence="2">Cell line</tissue>
    </source>
</reference>
<evidence type="ECO:0000256" key="1">
    <source>
        <dbReference type="SAM" id="MobiDB-lite"/>
    </source>
</evidence>
<sequence>MVHRPEPPLALRWRQRRCALPPRRPRPRPRCSALCPGMRAHSPGARPPAGGAHAAAATASLPPSLRALLPFPPLRPLPRRQPARQSARTASFPAPSAPTGSLPRPPGSPGRSPLAVARARWMWLAAAAPSLARRLLFLGPPPPPLLLLLLSRSSRRRRRLHSLGLAAMPEKRPFERLPADVSPINYSLCLKPDLLDFTFEGKLEAAAQ</sequence>
<organism evidence="2 3">
    <name type="scientific">Saguinus oedipus</name>
    <name type="common">Cotton-top tamarin</name>
    <name type="synonym">Oedipomidas oedipus</name>
    <dbReference type="NCBI Taxonomy" id="9490"/>
    <lineage>
        <taxon>Eukaryota</taxon>
        <taxon>Metazoa</taxon>
        <taxon>Chordata</taxon>
        <taxon>Craniata</taxon>
        <taxon>Vertebrata</taxon>
        <taxon>Euteleostomi</taxon>
        <taxon>Mammalia</taxon>
        <taxon>Eutheria</taxon>
        <taxon>Euarchontoglires</taxon>
        <taxon>Primates</taxon>
        <taxon>Haplorrhini</taxon>
        <taxon>Platyrrhini</taxon>
        <taxon>Cebidae</taxon>
        <taxon>Callitrichinae</taxon>
        <taxon>Saguinus</taxon>
    </lineage>
</organism>
<proteinExistence type="predicted"/>
<comment type="caution">
    <text evidence="2">The sequence shown here is derived from an EMBL/GenBank/DDBJ whole genome shotgun (WGS) entry which is preliminary data.</text>
</comment>
<feature type="compositionally biased region" description="Basic residues" evidence="1">
    <location>
        <begin position="18"/>
        <end position="29"/>
    </location>
</feature>
<feature type="compositionally biased region" description="Low complexity" evidence="1">
    <location>
        <begin position="39"/>
        <end position="57"/>
    </location>
</feature>
<feature type="region of interest" description="Disordered" evidence="1">
    <location>
        <begin position="70"/>
        <end position="111"/>
    </location>
</feature>
<keyword evidence="3" id="KW-1185">Reference proteome</keyword>
<protein>
    <submittedName>
        <fullName evidence="2">Uncharacterized protein</fullName>
    </submittedName>
</protein>
<name>A0ABQ9VQW5_SAGOE</name>
<dbReference type="Proteomes" id="UP001266305">
    <property type="component" value="Unassembled WGS sequence"/>
</dbReference>
<feature type="region of interest" description="Disordered" evidence="1">
    <location>
        <begin position="18"/>
        <end position="57"/>
    </location>
</feature>
<dbReference type="EMBL" id="JASSZA010000005">
    <property type="protein sequence ID" value="KAK2111782.1"/>
    <property type="molecule type" value="Genomic_DNA"/>
</dbReference>
<feature type="non-terminal residue" evidence="2">
    <location>
        <position position="208"/>
    </location>
</feature>
<gene>
    <name evidence="2" type="ORF">P7K49_011528</name>
</gene>
<evidence type="ECO:0000313" key="3">
    <source>
        <dbReference type="Proteomes" id="UP001266305"/>
    </source>
</evidence>